<feature type="compositionally biased region" description="Basic and acidic residues" evidence="1">
    <location>
        <begin position="299"/>
        <end position="314"/>
    </location>
</feature>
<accession>A0ABN0WH68</accession>
<dbReference type="Proteomes" id="UP001500063">
    <property type="component" value="Unassembled WGS sequence"/>
</dbReference>
<sequence length="425" mass="42136">MADDHRYEWLDDDAAERLLTPAQSPSADPEAEAERRLAALLRSLTPAPQALPGEEAALAAFRAARAERTRDAHAFAFAEETASGTAPGGHVAGAATAAPLSADTSGAGRAAAHGLIPGAMPSVTDAAGPARISDDASVIAGPADAPATRSLAVGTAPASAPTTRVTHPDPVVRIGVVERARGLFGRHWRPVKVAVAMAVAGCAIGGVAVAAGTGVLSAPFGRTTSEPEAGASVSALDDTGMATPLPPSGTPGASPSPGKEGKSRPSGSPYTPAPKGGGGATTGHGGKEDGPGDGPSATPRRDGGDHGDDGDTAEHGPAWAARLCRDFLAAQQRPGQSVDEHDLRDLEHVVGAAGADALRAYCERHASDDGGKSAPGKGGDDGKAKGGDDGDGGHRGRSTGLLPSVLGSPGLQLPKVLPVPLTPLV</sequence>
<gene>
    <name evidence="3" type="ORF">GCM10010319_10670</name>
</gene>
<evidence type="ECO:0000256" key="2">
    <source>
        <dbReference type="SAM" id="Phobius"/>
    </source>
</evidence>
<protein>
    <submittedName>
        <fullName evidence="3">Uncharacterized protein</fullName>
    </submittedName>
</protein>
<reference evidence="3 4" key="1">
    <citation type="journal article" date="2019" name="Int. J. Syst. Evol. Microbiol.">
        <title>The Global Catalogue of Microorganisms (GCM) 10K type strain sequencing project: providing services to taxonomists for standard genome sequencing and annotation.</title>
        <authorList>
            <consortium name="The Broad Institute Genomics Platform"/>
            <consortium name="The Broad Institute Genome Sequencing Center for Infectious Disease"/>
            <person name="Wu L."/>
            <person name="Ma J."/>
        </authorList>
    </citation>
    <scope>NUCLEOTIDE SEQUENCE [LARGE SCALE GENOMIC DNA]</scope>
    <source>
        <strain evidence="3 4">JCM 4565</strain>
    </source>
</reference>
<dbReference type="EMBL" id="BAAABW010000004">
    <property type="protein sequence ID" value="GAA0336494.1"/>
    <property type="molecule type" value="Genomic_DNA"/>
</dbReference>
<keyword evidence="2" id="KW-1133">Transmembrane helix</keyword>
<organism evidence="3 4">
    <name type="scientific">Streptomyces blastmyceticus</name>
    <dbReference type="NCBI Taxonomy" id="68180"/>
    <lineage>
        <taxon>Bacteria</taxon>
        <taxon>Bacillati</taxon>
        <taxon>Actinomycetota</taxon>
        <taxon>Actinomycetes</taxon>
        <taxon>Kitasatosporales</taxon>
        <taxon>Streptomycetaceae</taxon>
        <taxon>Streptomyces</taxon>
    </lineage>
</organism>
<feature type="region of interest" description="Disordered" evidence="1">
    <location>
        <begin position="236"/>
        <end position="315"/>
    </location>
</feature>
<name>A0ABN0WH68_9ACTN</name>
<proteinExistence type="predicted"/>
<feature type="compositionally biased region" description="Gly residues" evidence="1">
    <location>
        <begin position="275"/>
        <end position="284"/>
    </location>
</feature>
<keyword evidence="2" id="KW-0812">Transmembrane</keyword>
<evidence type="ECO:0000256" key="1">
    <source>
        <dbReference type="SAM" id="MobiDB-lite"/>
    </source>
</evidence>
<keyword evidence="2" id="KW-0472">Membrane</keyword>
<dbReference type="RefSeq" id="WP_344116501.1">
    <property type="nucleotide sequence ID" value="NZ_BAAABW010000004.1"/>
</dbReference>
<comment type="caution">
    <text evidence="3">The sequence shown here is derived from an EMBL/GenBank/DDBJ whole genome shotgun (WGS) entry which is preliminary data.</text>
</comment>
<keyword evidence="4" id="KW-1185">Reference proteome</keyword>
<feature type="compositionally biased region" description="Low complexity" evidence="1">
    <location>
        <begin position="398"/>
        <end position="425"/>
    </location>
</feature>
<feature type="compositionally biased region" description="Basic and acidic residues" evidence="1">
    <location>
        <begin position="378"/>
        <end position="394"/>
    </location>
</feature>
<feature type="transmembrane region" description="Helical" evidence="2">
    <location>
        <begin position="193"/>
        <end position="216"/>
    </location>
</feature>
<evidence type="ECO:0000313" key="3">
    <source>
        <dbReference type="EMBL" id="GAA0336494.1"/>
    </source>
</evidence>
<feature type="region of interest" description="Disordered" evidence="1">
    <location>
        <begin position="365"/>
        <end position="425"/>
    </location>
</feature>
<evidence type="ECO:0000313" key="4">
    <source>
        <dbReference type="Proteomes" id="UP001500063"/>
    </source>
</evidence>